<dbReference type="Pfam" id="PF13855">
    <property type="entry name" value="LRR_8"/>
    <property type="match status" value="1"/>
</dbReference>
<dbReference type="InterPro" id="IPR000372">
    <property type="entry name" value="LRRNT"/>
</dbReference>
<dbReference type="PANTHER" id="PTHR24373">
    <property type="entry name" value="SLIT RELATED LEUCINE-RICH REPEAT NEURONAL PROTEIN"/>
    <property type="match status" value="1"/>
</dbReference>
<dbReference type="Pfam" id="PF01582">
    <property type="entry name" value="TIR"/>
    <property type="match status" value="1"/>
</dbReference>
<keyword evidence="7" id="KW-1185">Reference proteome</keyword>
<dbReference type="InterPro" id="IPR050328">
    <property type="entry name" value="Dev_Immune_Receptor"/>
</dbReference>
<dbReference type="PRINTS" id="PR01537">
    <property type="entry name" value="INTRLKN1R1F"/>
</dbReference>
<evidence type="ECO:0000256" key="2">
    <source>
        <dbReference type="ARBA" id="ARBA00022614"/>
    </source>
</evidence>
<dbReference type="KEGG" id="cvn:111136174"/>
<keyword evidence="4" id="KW-0677">Repeat</keyword>
<protein>
    <submittedName>
        <fullName evidence="8">Protein toll-like</fullName>
    </submittedName>
</protein>
<accession>A0A8B8ERZ8</accession>
<gene>
    <name evidence="8" type="primary">LOC111136174</name>
</gene>
<name>A0A8B8ERZ8_CRAVI</name>
<sequence>MSDIPNGYFKWKDPTQNHRTDLVCPCTNLQCEDQVVNKKCQCQAKPVWEISNDESENVYLEYRSRRGIALIVSPDSQPLTKPLILEHKDEFLSQIPENICSYENLVKVDFSGNRLTKLEHINCLSRLDTLILQKNHINTIHNDTFLGMSYLRVLDLSMNRITHLDPQTLSDSSIGMYLVNFSHNQLTQLDITNVVIRKPFCKIDYDNNQIVDLTNLLPIQFDAEITFGNGGFVSFQSNAITEFPDFTKLGIADLTRLGKIFGFGFDFRGCKFTCDCVMVPFLELSRDVIKKIWRDYFDVKCFTPPELANQSIALLTKEGQLDQFICNISKSENCPGDCHCYKQPSHDRTVVNCTNLNMTQLPLKLPADTNITLIMTGNQVTQLENRSYFDRVSVLELSDNKIKNIPESIAKELVINDVELDLYGNQLTSIPSVFKITDPCDLNIGMMNQTCDCDVQWEKEWLVSRHSQACDKNRSTSIYCITPSGYVPIAQFNFQDLDCLTGFDFKNLSIGIAILLLLLTAVLLSCHYFRYEIFLFTKRLKVERKHRGQFKHDVYISVRENHQPAISWIQHTLLPSLKAQNYNPYFGPVDETFGTVKEEEIISKIKESRNYLVVLSSDYTDEDDDSIWTNLEWKHIWNSFKEESRVRNIIIINYDQLRATVFPIGPFKAYLRLGLAIDFANRKHKILEEIRERLGLPNHNLPKFIPPISQTNTVYTVGEQYDASSKPVFTSQWLIKSTYSTVIDPDLKSNQDDNDCNLYIVSEEITHAEPSVKYDRNFVDVESGFYSLSNHRAPTLIHISI</sequence>
<dbReference type="Gene3D" id="3.40.50.10140">
    <property type="entry name" value="Toll/interleukin-1 receptor homology (TIR) domain"/>
    <property type="match status" value="1"/>
</dbReference>
<evidence type="ECO:0000256" key="5">
    <source>
        <dbReference type="SAM" id="Phobius"/>
    </source>
</evidence>
<keyword evidence="5" id="KW-1133">Transmembrane helix</keyword>
<evidence type="ECO:0000259" key="6">
    <source>
        <dbReference type="PROSITE" id="PS50104"/>
    </source>
</evidence>
<keyword evidence="3" id="KW-0732">Signal</keyword>
<keyword evidence="2" id="KW-0433">Leucine-rich repeat</keyword>
<feature type="domain" description="TIR" evidence="6">
    <location>
        <begin position="550"/>
        <end position="694"/>
    </location>
</feature>
<keyword evidence="5" id="KW-0812">Transmembrane</keyword>
<dbReference type="Gene3D" id="3.80.10.10">
    <property type="entry name" value="Ribonuclease Inhibitor"/>
    <property type="match status" value="2"/>
</dbReference>
<dbReference type="AlphaFoldDB" id="A0A8B8ERZ8"/>
<evidence type="ECO:0000256" key="1">
    <source>
        <dbReference type="ARBA" id="ARBA00009634"/>
    </source>
</evidence>
<dbReference type="GeneID" id="111136174"/>
<dbReference type="PANTHER" id="PTHR24373:SF275">
    <property type="entry name" value="TIR DOMAIN-CONTAINING PROTEIN"/>
    <property type="match status" value="1"/>
</dbReference>
<dbReference type="InterPro" id="IPR032675">
    <property type="entry name" value="LRR_dom_sf"/>
</dbReference>
<evidence type="ECO:0000313" key="7">
    <source>
        <dbReference type="Proteomes" id="UP000694844"/>
    </source>
</evidence>
<keyword evidence="5" id="KW-0472">Membrane</keyword>
<comment type="similarity">
    <text evidence="1">Belongs to the Toll-like receptor family.</text>
</comment>
<dbReference type="PROSITE" id="PS51450">
    <property type="entry name" value="LRR"/>
    <property type="match status" value="3"/>
</dbReference>
<dbReference type="InterPro" id="IPR035897">
    <property type="entry name" value="Toll_tir_struct_dom_sf"/>
</dbReference>
<dbReference type="SMART" id="SM00013">
    <property type="entry name" value="LRRNT"/>
    <property type="match status" value="1"/>
</dbReference>
<dbReference type="SUPFAM" id="SSF52200">
    <property type="entry name" value="Toll/Interleukin receptor TIR domain"/>
    <property type="match status" value="1"/>
</dbReference>
<dbReference type="InterPro" id="IPR001611">
    <property type="entry name" value="Leu-rich_rpt"/>
</dbReference>
<proteinExistence type="inferred from homology"/>
<dbReference type="InterPro" id="IPR000157">
    <property type="entry name" value="TIR_dom"/>
</dbReference>
<dbReference type="InterPro" id="IPR003591">
    <property type="entry name" value="Leu-rich_rpt_typical-subtyp"/>
</dbReference>
<evidence type="ECO:0000313" key="8">
    <source>
        <dbReference type="RefSeq" id="XP_022342533.1"/>
    </source>
</evidence>
<dbReference type="GO" id="GO:0007165">
    <property type="term" value="P:signal transduction"/>
    <property type="evidence" value="ECO:0007669"/>
    <property type="project" value="InterPro"/>
</dbReference>
<dbReference type="SUPFAM" id="SSF52058">
    <property type="entry name" value="L domain-like"/>
    <property type="match status" value="2"/>
</dbReference>
<reference evidence="8" key="1">
    <citation type="submission" date="2025-08" db="UniProtKB">
        <authorList>
            <consortium name="RefSeq"/>
        </authorList>
    </citation>
    <scope>IDENTIFICATION</scope>
    <source>
        <tissue evidence="8">Whole sample</tissue>
    </source>
</reference>
<feature type="transmembrane region" description="Helical" evidence="5">
    <location>
        <begin position="508"/>
        <end position="529"/>
    </location>
</feature>
<organism evidence="7 8">
    <name type="scientific">Crassostrea virginica</name>
    <name type="common">Eastern oyster</name>
    <dbReference type="NCBI Taxonomy" id="6565"/>
    <lineage>
        <taxon>Eukaryota</taxon>
        <taxon>Metazoa</taxon>
        <taxon>Spiralia</taxon>
        <taxon>Lophotrochozoa</taxon>
        <taxon>Mollusca</taxon>
        <taxon>Bivalvia</taxon>
        <taxon>Autobranchia</taxon>
        <taxon>Pteriomorphia</taxon>
        <taxon>Ostreida</taxon>
        <taxon>Ostreoidea</taxon>
        <taxon>Ostreidae</taxon>
        <taxon>Crassostrea</taxon>
    </lineage>
</organism>
<dbReference type="SMART" id="SM00369">
    <property type="entry name" value="LRR_TYP"/>
    <property type="match status" value="4"/>
</dbReference>
<dbReference type="OrthoDB" id="6063000at2759"/>
<evidence type="ECO:0000256" key="3">
    <source>
        <dbReference type="ARBA" id="ARBA00022729"/>
    </source>
</evidence>
<dbReference type="RefSeq" id="XP_022342533.1">
    <property type="nucleotide sequence ID" value="XM_022486825.1"/>
</dbReference>
<dbReference type="PROSITE" id="PS50104">
    <property type="entry name" value="TIR"/>
    <property type="match status" value="1"/>
</dbReference>
<evidence type="ECO:0000256" key="4">
    <source>
        <dbReference type="ARBA" id="ARBA00022737"/>
    </source>
</evidence>
<dbReference type="Proteomes" id="UP000694844">
    <property type="component" value="Chromosome 5"/>
</dbReference>